<dbReference type="PANTHER" id="PTHR34512">
    <property type="entry name" value="CELL SURFACE PROTEIN"/>
    <property type="match status" value="1"/>
</dbReference>
<sequence>MASLSGCTGRSDDSSGNGDSSDTGGTTTDDSSPGGVADDSDYGAWPMARYDASNRLSVPHDGLDGEPEILWTTELESTVSPPVVYDDTAFVSHGSGLYTAVDLEDGEPVWEHETVGRAAPAVSDAAVFVAGDGVEALDRDNGDVLWSTDHDESVESIRVYDGAVYAGIGDRVVGLDEEGEELLEIETSATVQSFAIDDERIYIRSRPDPDEDDFLMAAYDFDSNDELWEYEIYQAEQWGDDRHTKTFPLVDGTVYTIDDDAIISIDGADGELIEVAELDRSSWTRPTVHNDLVYARVGGPTAYDIETGEKPTKWDPEENTNESLVISENEVYAIRGTGFSSPQKLMSMDRDTGDINWEKEVPELANNHIPVILDGLILVPIDDPGLVAFG</sequence>
<reference evidence="3 4" key="1">
    <citation type="submission" date="2022-09" db="EMBL/GenBank/DDBJ databases">
        <title>Enrichment on poylsaccharides allowed isolation of novel metabolic and taxonomic groups of Haloarchaea.</title>
        <authorList>
            <person name="Sorokin D.Y."/>
            <person name="Elcheninov A.G."/>
            <person name="Khizhniak T.V."/>
            <person name="Kolganova T.V."/>
            <person name="Kublanov I.V."/>
        </authorList>
    </citation>
    <scope>NUCLEOTIDE SEQUENCE [LARGE SCALE GENOMIC DNA]</scope>
    <source>
        <strain evidence="3 4">AArc-m2/3/4</strain>
    </source>
</reference>
<evidence type="ECO:0000256" key="1">
    <source>
        <dbReference type="SAM" id="MobiDB-lite"/>
    </source>
</evidence>
<dbReference type="EMBL" id="JAOPKB010000001">
    <property type="protein sequence ID" value="MCU4971434.1"/>
    <property type="molecule type" value="Genomic_DNA"/>
</dbReference>
<keyword evidence="4" id="KW-1185">Reference proteome</keyword>
<dbReference type="InterPro" id="IPR002372">
    <property type="entry name" value="PQQ_rpt_dom"/>
</dbReference>
<dbReference type="SUPFAM" id="SSF50998">
    <property type="entry name" value="Quinoprotein alcohol dehydrogenase-like"/>
    <property type="match status" value="2"/>
</dbReference>
<dbReference type="InterPro" id="IPR018391">
    <property type="entry name" value="PQQ_b-propeller_rpt"/>
</dbReference>
<evidence type="ECO:0000259" key="2">
    <source>
        <dbReference type="Pfam" id="PF13360"/>
    </source>
</evidence>
<dbReference type="Proteomes" id="UP001320972">
    <property type="component" value="Unassembled WGS sequence"/>
</dbReference>
<feature type="compositionally biased region" description="Low complexity" evidence="1">
    <location>
        <begin position="14"/>
        <end position="35"/>
    </location>
</feature>
<dbReference type="Gene3D" id="2.130.10.10">
    <property type="entry name" value="YVTN repeat-like/Quinoprotein amine dehydrogenase"/>
    <property type="match status" value="1"/>
</dbReference>
<accession>A0ABT2Q927</accession>
<dbReference type="InterPro" id="IPR015943">
    <property type="entry name" value="WD40/YVTN_repeat-like_dom_sf"/>
</dbReference>
<dbReference type="Gene3D" id="2.40.10.480">
    <property type="match status" value="2"/>
</dbReference>
<evidence type="ECO:0000313" key="4">
    <source>
        <dbReference type="Proteomes" id="UP001320972"/>
    </source>
</evidence>
<dbReference type="InterPro" id="IPR011047">
    <property type="entry name" value="Quinoprotein_ADH-like_sf"/>
</dbReference>
<feature type="domain" description="Pyrrolo-quinoline quinone repeat" evidence="2">
    <location>
        <begin position="218"/>
        <end position="363"/>
    </location>
</feature>
<name>A0ABT2Q927_9EURY</name>
<feature type="region of interest" description="Disordered" evidence="1">
    <location>
        <begin position="1"/>
        <end position="44"/>
    </location>
</feature>
<dbReference type="PANTHER" id="PTHR34512:SF30">
    <property type="entry name" value="OUTER MEMBRANE PROTEIN ASSEMBLY FACTOR BAMB"/>
    <property type="match status" value="1"/>
</dbReference>
<evidence type="ECO:0000313" key="3">
    <source>
        <dbReference type="EMBL" id="MCU4971434.1"/>
    </source>
</evidence>
<dbReference type="SMART" id="SM00564">
    <property type="entry name" value="PQQ"/>
    <property type="match status" value="4"/>
</dbReference>
<protein>
    <submittedName>
        <fullName evidence="3">PQQ-like beta-propeller repeat protein</fullName>
    </submittedName>
</protein>
<comment type="caution">
    <text evidence="3">The sequence shown here is derived from an EMBL/GenBank/DDBJ whole genome shotgun (WGS) entry which is preliminary data.</text>
</comment>
<proteinExistence type="predicted"/>
<dbReference type="Pfam" id="PF13360">
    <property type="entry name" value="PQQ_2"/>
    <property type="match status" value="2"/>
</dbReference>
<dbReference type="RefSeq" id="WP_338006797.1">
    <property type="nucleotide sequence ID" value="NZ_JAOPKB010000001.1"/>
</dbReference>
<feature type="domain" description="Pyrrolo-quinoline quinone repeat" evidence="2">
    <location>
        <begin position="68"/>
        <end position="132"/>
    </location>
</feature>
<gene>
    <name evidence="3" type="ORF">OB955_01595</name>
</gene>
<organism evidence="3 4">
    <name type="scientific">Natronoglomus mannanivorans</name>
    <dbReference type="NCBI Taxonomy" id="2979990"/>
    <lineage>
        <taxon>Archaea</taxon>
        <taxon>Methanobacteriati</taxon>
        <taxon>Methanobacteriota</taxon>
        <taxon>Stenosarchaea group</taxon>
        <taxon>Halobacteria</taxon>
        <taxon>Halobacteriales</taxon>
        <taxon>Natrialbaceae</taxon>
        <taxon>Natronoglomus</taxon>
    </lineage>
</organism>